<protein>
    <recommendedName>
        <fullName evidence="7">THAP-type domain-containing protein</fullName>
    </recommendedName>
</protein>
<dbReference type="AlphaFoldDB" id="A0A8R2FB98"/>
<keyword evidence="2 5" id="KW-0863">Zinc-finger</keyword>
<dbReference type="PANTHER" id="PTHR46600:SF11">
    <property type="entry name" value="THAP DOMAIN-CONTAINING PROTEIN 10"/>
    <property type="match status" value="1"/>
</dbReference>
<dbReference type="EnsemblMetazoa" id="XM_008188143.3">
    <property type="protein sequence ID" value="XP_008186365.1"/>
    <property type="gene ID" value="LOC100159642"/>
</dbReference>
<evidence type="ECO:0000256" key="3">
    <source>
        <dbReference type="ARBA" id="ARBA00022833"/>
    </source>
</evidence>
<sequence>MKTRKCCVKGCTSVKRNPKVSFFSAPKANYLAWNLAVSNANREKTVVKRVCAEHFRPEDIINTYSVPDDVANEVGNRIKIGLKKGSVPSIFSSVDKKSNEFVPSVNNLNTDHNYANCSVSHQVNKSKTRKLFIENIRENMSENIVEILTFNDLTVHFKRVILPEGWTSHFSNDEIVFYKPKFNDDKMKIEKQIVFKSTLEICVYIYQFTIQTEKISSTLKYPISLTSLSQLIKVLDLKKICGGGPRSIDFPGVRVKTATLENNQLWRHQKCPILIDIKTKKCSACNFLIKYFGKSSKQVKQSTHIGCTLTPTKCSIVKNLKRSNTRLKTTITKINFELKELQEKQRKYQMTEQNKSQIQKI</sequence>
<dbReference type="GO" id="GO:0008270">
    <property type="term" value="F:zinc ion binding"/>
    <property type="evidence" value="ECO:0007669"/>
    <property type="project" value="UniProtKB-KW"/>
</dbReference>
<dbReference type="InterPro" id="IPR026516">
    <property type="entry name" value="THAP1/10"/>
</dbReference>
<evidence type="ECO:0000313" key="9">
    <source>
        <dbReference type="Proteomes" id="UP000007819"/>
    </source>
</evidence>
<dbReference type="PANTHER" id="PTHR46600">
    <property type="entry name" value="THAP DOMAIN-CONTAINING"/>
    <property type="match status" value="1"/>
</dbReference>
<dbReference type="GO" id="GO:0043565">
    <property type="term" value="F:sequence-specific DNA binding"/>
    <property type="evidence" value="ECO:0007669"/>
    <property type="project" value="InterPro"/>
</dbReference>
<dbReference type="OrthoDB" id="6418547at2759"/>
<feature type="domain" description="THAP-type" evidence="7">
    <location>
        <begin position="1"/>
        <end position="91"/>
    </location>
</feature>
<accession>A0A8R2FB98</accession>
<dbReference type="KEGG" id="api:100159642"/>
<evidence type="ECO:0000256" key="2">
    <source>
        <dbReference type="ARBA" id="ARBA00022771"/>
    </source>
</evidence>
<reference evidence="9" key="1">
    <citation type="submission" date="2010-06" db="EMBL/GenBank/DDBJ databases">
        <authorList>
            <person name="Jiang H."/>
            <person name="Abraham K."/>
            <person name="Ali S."/>
            <person name="Alsbrooks S.L."/>
            <person name="Anim B.N."/>
            <person name="Anosike U.S."/>
            <person name="Attaway T."/>
            <person name="Bandaranaike D.P."/>
            <person name="Battles P.K."/>
            <person name="Bell S.N."/>
            <person name="Bell A.V."/>
            <person name="Beltran B."/>
            <person name="Bickham C."/>
            <person name="Bustamante Y."/>
            <person name="Caleb T."/>
            <person name="Canada A."/>
            <person name="Cardenas V."/>
            <person name="Carter K."/>
            <person name="Chacko J."/>
            <person name="Chandrabose M.N."/>
            <person name="Chavez D."/>
            <person name="Chavez A."/>
            <person name="Chen L."/>
            <person name="Chu H.-S."/>
            <person name="Claassen K.J."/>
            <person name="Cockrell R."/>
            <person name="Collins M."/>
            <person name="Cooper J.A."/>
            <person name="Cree A."/>
            <person name="Curry S.M."/>
            <person name="Da Y."/>
            <person name="Dao M.D."/>
            <person name="Das B."/>
            <person name="Davila M.-L."/>
            <person name="Davy-Carroll L."/>
            <person name="Denson S."/>
            <person name="Dinh H."/>
            <person name="Ebong V.E."/>
            <person name="Edwards J.R."/>
            <person name="Egan A."/>
            <person name="El-Daye J."/>
            <person name="Escobedo L."/>
            <person name="Fernandez S."/>
            <person name="Fernando P.R."/>
            <person name="Flagg N."/>
            <person name="Forbes L.D."/>
            <person name="Fowler R.G."/>
            <person name="Fu Q."/>
            <person name="Gabisi R.A."/>
            <person name="Ganer J."/>
            <person name="Garbino Pronczuk A."/>
            <person name="Garcia R.M."/>
            <person name="Garner T."/>
            <person name="Garrett T.E."/>
            <person name="Gonzalez D.A."/>
            <person name="Hamid H."/>
            <person name="Hawkins E.S."/>
            <person name="Hirani K."/>
            <person name="Hogues M.E."/>
            <person name="Hollins B."/>
            <person name="Hsiao C.-H."/>
            <person name="Jabil R."/>
            <person name="James M.L."/>
            <person name="Jhangiani S.N."/>
            <person name="Johnson B."/>
            <person name="Johnson Q."/>
            <person name="Joshi V."/>
            <person name="Kalu J.B."/>
            <person name="Kam C."/>
            <person name="Kashfia A."/>
            <person name="Keebler J."/>
            <person name="Kisamo H."/>
            <person name="Kovar C.L."/>
            <person name="Lago L.A."/>
            <person name="Lai C.-Y."/>
            <person name="Laidlaw J."/>
            <person name="Lara F."/>
            <person name="Le T.-K."/>
            <person name="Lee S.L."/>
            <person name="Legall F.H."/>
            <person name="Lemon S.J."/>
            <person name="Lewis L.R."/>
            <person name="Li B."/>
            <person name="Liu Y."/>
            <person name="Liu Y.-S."/>
            <person name="Lopez J."/>
            <person name="Lozado R.J."/>
            <person name="Lu J."/>
            <person name="Madu R.C."/>
            <person name="Maheshwari M."/>
            <person name="Maheshwari R."/>
            <person name="Malloy K."/>
            <person name="Martinez E."/>
            <person name="Mathew T."/>
            <person name="Mercado I.C."/>
            <person name="Mercado C."/>
            <person name="Meyer B."/>
            <person name="Montgomery K."/>
            <person name="Morgan M.B."/>
            <person name="Munidasa M."/>
            <person name="Nazareth L.V."/>
            <person name="Nelson J."/>
            <person name="Ng B.M."/>
            <person name="Nguyen N.B."/>
            <person name="Nguyen P.Q."/>
            <person name="Nguyen T."/>
            <person name="Obregon M."/>
            <person name="Okwuonu G.O."/>
            <person name="Onwere C.G."/>
            <person name="Orozco G."/>
            <person name="Parra A."/>
            <person name="Patel S."/>
            <person name="Patil S."/>
            <person name="Perez A."/>
            <person name="Perez Y."/>
            <person name="Pham C."/>
            <person name="Primus E.L."/>
            <person name="Pu L.-L."/>
            <person name="Puazo M."/>
            <person name="Qin X."/>
            <person name="Quiroz J.B."/>
            <person name="Reese J."/>
            <person name="Richards S."/>
            <person name="Rives C.M."/>
            <person name="Robberts R."/>
            <person name="Ruiz S.J."/>
            <person name="Ruiz M.J."/>
            <person name="Santibanez J."/>
            <person name="Schneider B.W."/>
            <person name="Sisson I."/>
            <person name="Smith M."/>
            <person name="Sodergren E."/>
            <person name="Song X.-Z."/>
            <person name="Song B.B."/>
            <person name="Summersgill H."/>
            <person name="Thelus R."/>
            <person name="Thornton R.D."/>
            <person name="Trejos Z.Y."/>
            <person name="Usmani K."/>
            <person name="Vattathil S."/>
            <person name="Villasana D."/>
            <person name="Walker D.L."/>
            <person name="Wang S."/>
            <person name="Wang K."/>
            <person name="White C.S."/>
            <person name="Williams A.C."/>
            <person name="Williamson J."/>
            <person name="Wilson K."/>
            <person name="Woghiren I.O."/>
            <person name="Woodworth J.R."/>
            <person name="Worley K.C."/>
            <person name="Wright R.A."/>
            <person name="Wu W."/>
            <person name="Young L."/>
            <person name="Zhang L."/>
            <person name="Zhang J."/>
            <person name="Zhu Y."/>
            <person name="Muzny D.M."/>
            <person name="Weinstock G."/>
            <person name="Gibbs R.A."/>
        </authorList>
    </citation>
    <scope>NUCLEOTIDE SEQUENCE [LARGE SCALE GENOMIC DNA]</scope>
    <source>
        <strain evidence="9">LSR1</strain>
    </source>
</reference>
<keyword evidence="1" id="KW-0479">Metal-binding</keyword>
<reference evidence="8" key="2">
    <citation type="submission" date="2022-06" db="UniProtKB">
        <authorList>
            <consortium name="EnsemblMetazoa"/>
        </authorList>
    </citation>
    <scope>IDENTIFICATION</scope>
</reference>
<keyword evidence="9" id="KW-1185">Reference proteome</keyword>
<dbReference type="Proteomes" id="UP000007819">
    <property type="component" value="Chromosome A1"/>
</dbReference>
<organism evidence="8 9">
    <name type="scientific">Acyrthosiphon pisum</name>
    <name type="common">Pea aphid</name>
    <dbReference type="NCBI Taxonomy" id="7029"/>
    <lineage>
        <taxon>Eukaryota</taxon>
        <taxon>Metazoa</taxon>
        <taxon>Ecdysozoa</taxon>
        <taxon>Arthropoda</taxon>
        <taxon>Hexapoda</taxon>
        <taxon>Insecta</taxon>
        <taxon>Pterygota</taxon>
        <taxon>Neoptera</taxon>
        <taxon>Paraneoptera</taxon>
        <taxon>Hemiptera</taxon>
        <taxon>Sternorrhyncha</taxon>
        <taxon>Aphidomorpha</taxon>
        <taxon>Aphidoidea</taxon>
        <taxon>Aphididae</taxon>
        <taxon>Macrosiphini</taxon>
        <taxon>Acyrthosiphon</taxon>
    </lineage>
</organism>
<keyword evidence="6" id="KW-0175">Coiled coil</keyword>
<dbReference type="Pfam" id="PF05485">
    <property type="entry name" value="THAP"/>
    <property type="match status" value="1"/>
</dbReference>
<dbReference type="SMART" id="SM00980">
    <property type="entry name" value="THAP"/>
    <property type="match status" value="1"/>
</dbReference>
<dbReference type="PROSITE" id="PS50950">
    <property type="entry name" value="ZF_THAP"/>
    <property type="match status" value="1"/>
</dbReference>
<dbReference type="InterPro" id="IPR006612">
    <property type="entry name" value="THAP_Znf"/>
</dbReference>
<dbReference type="GeneID" id="100159642"/>
<dbReference type="EnsemblMetazoa" id="XM_029487351.1">
    <property type="protein sequence ID" value="XP_029343211.1"/>
    <property type="gene ID" value="LOC100159642"/>
</dbReference>
<evidence type="ECO:0000256" key="1">
    <source>
        <dbReference type="ARBA" id="ARBA00022723"/>
    </source>
</evidence>
<keyword evidence="4 5" id="KW-0238">DNA-binding</keyword>
<name>A0A8R2FB98_ACYPI</name>
<dbReference type="RefSeq" id="XP_008186365.1">
    <property type="nucleotide sequence ID" value="XM_008188143.2"/>
</dbReference>
<evidence type="ECO:0000256" key="5">
    <source>
        <dbReference type="PROSITE-ProRule" id="PRU00309"/>
    </source>
</evidence>
<evidence type="ECO:0000256" key="4">
    <source>
        <dbReference type="ARBA" id="ARBA00023125"/>
    </source>
</evidence>
<keyword evidence="3" id="KW-0862">Zinc</keyword>
<feature type="coiled-coil region" evidence="6">
    <location>
        <begin position="324"/>
        <end position="361"/>
    </location>
</feature>
<proteinExistence type="predicted"/>
<evidence type="ECO:0000313" key="8">
    <source>
        <dbReference type="EnsemblMetazoa" id="XP_008186365.1"/>
    </source>
</evidence>
<evidence type="ECO:0000259" key="7">
    <source>
        <dbReference type="PROSITE" id="PS50950"/>
    </source>
</evidence>
<evidence type="ECO:0000256" key="6">
    <source>
        <dbReference type="SAM" id="Coils"/>
    </source>
</evidence>
<dbReference type="SUPFAM" id="SSF57716">
    <property type="entry name" value="Glucocorticoid receptor-like (DNA-binding domain)"/>
    <property type="match status" value="1"/>
</dbReference>